<evidence type="ECO:0000313" key="1">
    <source>
        <dbReference type="EMBL" id="TMW91468.1"/>
    </source>
</evidence>
<dbReference type="AlphaFoldDB" id="A0A6N2BBS1"/>
<comment type="caution">
    <text evidence="1">The sequence shown here is derived from an EMBL/GenBank/DDBJ whole genome shotgun (WGS) entry which is preliminary data.</text>
</comment>
<dbReference type="EMBL" id="RXGB01003699">
    <property type="protein sequence ID" value="TMW91468.1"/>
    <property type="molecule type" value="Genomic_DNA"/>
</dbReference>
<proteinExistence type="predicted"/>
<evidence type="ECO:0008006" key="2">
    <source>
        <dbReference type="Google" id="ProtNLM"/>
    </source>
</evidence>
<protein>
    <recommendedName>
        <fullName evidence="2">CCHC-type domain-containing protein</fullName>
    </recommendedName>
</protein>
<reference evidence="1" key="1">
    <citation type="submission" date="2019-05" db="EMBL/GenBank/DDBJ databases">
        <title>The de novo reference genome and transcriptome assemblies of the wild tomato species Solanum chilense.</title>
        <authorList>
            <person name="Stam R."/>
            <person name="Nosenko T."/>
            <person name="Hoerger A.C."/>
            <person name="Stephan W."/>
            <person name="Seidel M.A."/>
            <person name="Kuhn J.M.M."/>
            <person name="Haberer G."/>
            <person name="Tellier A."/>
        </authorList>
    </citation>
    <scope>NUCLEOTIDE SEQUENCE</scope>
    <source>
        <tissue evidence="1">Mature leaves</tissue>
    </source>
</reference>
<accession>A0A6N2BBS1</accession>
<sequence>MNTRRIPTSRLGGEVVNEGVPPQGEQIPQCGQVSQGEQVPIANQGNELLVVPCTCIIRRDEISRFLTGVSDLVKPPCPTCGTRNNGKCLDSTSGCYGCGKNDHKVRDYPTIAAGGKEAKKALSEG</sequence>
<gene>
    <name evidence="1" type="ORF">EJD97_014305</name>
</gene>
<name>A0A6N2BBS1_SOLCI</name>
<organism evidence="1">
    <name type="scientific">Solanum chilense</name>
    <name type="common">Tomato</name>
    <name type="synonym">Lycopersicon chilense</name>
    <dbReference type="NCBI Taxonomy" id="4083"/>
    <lineage>
        <taxon>Eukaryota</taxon>
        <taxon>Viridiplantae</taxon>
        <taxon>Streptophyta</taxon>
        <taxon>Embryophyta</taxon>
        <taxon>Tracheophyta</taxon>
        <taxon>Spermatophyta</taxon>
        <taxon>Magnoliopsida</taxon>
        <taxon>eudicotyledons</taxon>
        <taxon>Gunneridae</taxon>
        <taxon>Pentapetalae</taxon>
        <taxon>asterids</taxon>
        <taxon>lamiids</taxon>
        <taxon>Solanales</taxon>
        <taxon>Solanaceae</taxon>
        <taxon>Solanoideae</taxon>
        <taxon>Solaneae</taxon>
        <taxon>Solanum</taxon>
        <taxon>Solanum subgen. Lycopersicon</taxon>
    </lineage>
</organism>